<organism evidence="3 4">
    <name type="scientific">Cardamine amara subsp. amara</name>
    <dbReference type="NCBI Taxonomy" id="228776"/>
    <lineage>
        <taxon>Eukaryota</taxon>
        <taxon>Viridiplantae</taxon>
        <taxon>Streptophyta</taxon>
        <taxon>Embryophyta</taxon>
        <taxon>Tracheophyta</taxon>
        <taxon>Spermatophyta</taxon>
        <taxon>Magnoliopsida</taxon>
        <taxon>eudicotyledons</taxon>
        <taxon>Gunneridae</taxon>
        <taxon>Pentapetalae</taxon>
        <taxon>rosids</taxon>
        <taxon>malvids</taxon>
        <taxon>Brassicales</taxon>
        <taxon>Brassicaceae</taxon>
        <taxon>Cardamineae</taxon>
        <taxon>Cardamine</taxon>
    </lineage>
</organism>
<evidence type="ECO:0000259" key="2">
    <source>
        <dbReference type="Pfam" id="PF25475"/>
    </source>
</evidence>
<evidence type="ECO:0000256" key="1">
    <source>
        <dbReference type="SAM" id="MobiDB-lite"/>
    </source>
</evidence>
<keyword evidence="4" id="KW-1185">Reference proteome</keyword>
<comment type="caution">
    <text evidence="3">The sequence shown here is derived from an EMBL/GenBank/DDBJ whole genome shotgun (WGS) entry which is preliminary data.</text>
</comment>
<protein>
    <recommendedName>
        <fullName evidence="2">DUF7903 domain-containing protein</fullName>
    </recommendedName>
</protein>
<feature type="domain" description="DUF7903" evidence="2">
    <location>
        <begin position="60"/>
        <end position="404"/>
    </location>
</feature>
<proteinExistence type="predicted"/>
<evidence type="ECO:0000313" key="4">
    <source>
        <dbReference type="Proteomes" id="UP001558713"/>
    </source>
</evidence>
<dbReference type="PANTHER" id="PTHR35481">
    <property type="entry name" value="DNA-DIRECTED RNA POLYMERASE SUBUNIT ALPHA"/>
    <property type="match status" value="1"/>
</dbReference>
<sequence length="413" mass="47318">MIKSHFSEETSEDVDLTKGSDMSYIPPHKRHSKDPAKPSPVPDSLVTKFKKKLDFSSKSDKCDNIIYSGDSISRWFIFGSNGIEDEVPSHVKLVPLTSDSVERRNGEKPLVLMKNNVQSVNMNIGESEEERTKWLLVAEKVVDDLVLAYERAKTEMEGHHHVLRLAASFGKNFFYRRQGCPVGECSPKNSNKVFSPDVPTSYLQHIKSKVVPSHGFCFDLEKERYLVKVSHSSRPNVTIYCRCKFMEDGRLSMYKADLNNIRHMVVDVSCIDKNLDMRLMLASKRKLMDLSEKEISNIKALLDSATVDPNVKGGLRWPLGKALSEDGYRVFEVCHVRATIYKNETIRLRVRDTDRFNERIGTGVVHREVILILKDMNTKLQEEQNIERDCVLKMLRDTLGTIWDFLHCDAYLA</sequence>
<gene>
    <name evidence="3" type="ORF">V5N11_017563</name>
</gene>
<dbReference type="AlphaFoldDB" id="A0ABD0ZG56"/>
<dbReference type="EMBL" id="JBANAX010000776">
    <property type="protein sequence ID" value="KAL1193670.1"/>
    <property type="molecule type" value="Genomic_DNA"/>
</dbReference>
<dbReference type="InterPro" id="IPR057225">
    <property type="entry name" value="DUF7903"/>
</dbReference>
<dbReference type="PANTHER" id="PTHR35481:SF2">
    <property type="entry name" value="(RAPE) HYPOTHETICAL PROTEIN"/>
    <property type="match status" value="1"/>
</dbReference>
<evidence type="ECO:0000313" key="3">
    <source>
        <dbReference type="EMBL" id="KAL1193670.1"/>
    </source>
</evidence>
<dbReference type="Pfam" id="PF25475">
    <property type="entry name" value="DUF7903"/>
    <property type="match status" value="1"/>
</dbReference>
<feature type="region of interest" description="Disordered" evidence="1">
    <location>
        <begin position="1"/>
        <end position="43"/>
    </location>
</feature>
<reference evidence="3 4" key="1">
    <citation type="submission" date="2024-04" db="EMBL/GenBank/DDBJ databases">
        <title>Genome assembly C_amara_ONT_v2.</title>
        <authorList>
            <person name="Yant L."/>
            <person name="Moore C."/>
            <person name="Slenker M."/>
        </authorList>
    </citation>
    <scope>NUCLEOTIDE SEQUENCE [LARGE SCALE GENOMIC DNA]</scope>
    <source>
        <tissue evidence="3">Leaf</tissue>
    </source>
</reference>
<dbReference type="Proteomes" id="UP001558713">
    <property type="component" value="Unassembled WGS sequence"/>
</dbReference>
<name>A0ABD0ZG56_CARAN</name>
<accession>A0ABD0ZG56</accession>